<dbReference type="Proteomes" id="UP001501752">
    <property type="component" value="Unassembled WGS sequence"/>
</dbReference>
<keyword evidence="7" id="KW-1185">Reference proteome</keyword>
<sequence>MAVPAARIVFDDADRAAVAEAVTEMLGTGALTLGPWTQRFEQSFATEHGASHAVAVASGTAALEIVLRTLDVRGRDVVVPAVTFYATAGAVLHAGGRPVLADVDPDTLALSAATVEAVLTPDTAAVVLVHIGGLVSPGVDALAALCEARGIPLVEDAAHAHGSSFQGRPAGTFGVAGAFSFYPTKVVTSGEGGMILTESPELRDEARIHRDQGKGSFGTNHHVREGASWRLSEANAAVGTVHLRRLKEFVETRRRVAGRYDAALTALDGLTPVLEPPGSRSNYYKYVALLPSGVDRAEFKRLCAEEHGVRLSGEVYDLPLHHQPVLSAHRDLRLPVAEDVCARQVCLPVLSDMTEDETDQVIDAVTAVHRRLAG</sequence>
<evidence type="ECO:0000256" key="3">
    <source>
        <dbReference type="ARBA" id="ARBA00022898"/>
    </source>
</evidence>
<dbReference type="RefSeq" id="WP_345700925.1">
    <property type="nucleotide sequence ID" value="NZ_BAABIS010000001.1"/>
</dbReference>
<dbReference type="Gene3D" id="3.90.1150.10">
    <property type="entry name" value="Aspartate Aminotransferase, domain 1"/>
    <property type="match status" value="1"/>
</dbReference>
<evidence type="ECO:0000313" key="6">
    <source>
        <dbReference type="EMBL" id="GAA4879726.1"/>
    </source>
</evidence>
<evidence type="ECO:0000256" key="2">
    <source>
        <dbReference type="ARBA" id="ARBA00022576"/>
    </source>
</evidence>
<accession>A0ABP9EHZ6</accession>
<dbReference type="Pfam" id="PF01041">
    <property type="entry name" value="DegT_DnrJ_EryC1"/>
    <property type="match status" value="1"/>
</dbReference>
<proteinExistence type="inferred from homology"/>
<comment type="caution">
    <text evidence="6">The sequence shown here is derived from an EMBL/GenBank/DDBJ whole genome shotgun (WGS) entry which is preliminary data.</text>
</comment>
<dbReference type="InterPro" id="IPR015424">
    <property type="entry name" value="PyrdxlP-dep_Trfase"/>
</dbReference>
<dbReference type="PIRSF" id="PIRSF000390">
    <property type="entry name" value="PLP_StrS"/>
    <property type="match status" value="1"/>
</dbReference>
<protein>
    <submittedName>
        <fullName evidence="6">DegT/DnrJ/EryC1/StrS family aminotransferase</fullName>
    </submittedName>
</protein>
<evidence type="ECO:0000256" key="5">
    <source>
        <dbReference type="RuleBase" id="RU004508"/>
    </source>
</evidence>
<gene>
    <name evidence="6" type="ORF">GCM10023235_70020</name>
</gene>
<dbReference type="InterPro" id="IPR000653">
    <property type="entry name" value="DegT/StrS_aminotransferase"/>
</dbReference>
<dbReference type="EMBL" id="BAABIS010000001">
    <property type="protein sequence ID" value="GAA4879726.1"/>
    <property type="molecule type" value="Genomic_DNA"/>
</dbReference>
<dbReference type="PANTHER" id="PTHR30244">
    <property type="entry name" value="TRANSAMINASE"/>
    <property type="match status" value="1"/>
</dbReference>
<keyword evidence="2 6" id="KW-0032">Aminotransferase</keyword>
<dbReference type="PANTHER" id="PTHR30244:SF34">
    <property type="entry name" value="DTDP-4-AMINO-4,6-DIDEOXYGALACTOSE TRANSAMINASE"/>
    <property type="match status" value="1"/>
</dbReference>
<evidence type="ECO:0000256" key="4">
    <source>
        <dbReference type="ARBA" id="ARBA00038398"/>
    </source>
</evidence>
<dbReference type="CDD" id="cd00616">
    <property type="entry name" value="AHBA_syn"/>
    <property type="match status" value="1"/>
</dbReference>
<comment type="cofactor">
    <cofactor evidence="1">
        <name>pyridoxal 5'-phosphate</name>
        <dbReference type="ChEBI" id="CHEBI:597326"/>
    </cofactor>
</comment>
<dbReference type="Gene3D" id="3.40.640.10">
    <property type="entry name" value="Type I PLP-dependent aspartate aminotransferase-like (Major domain)"/>
    <property type="match status" value="1"/>
</dbReference>
<evidence type="ECO:0000313" key="7">
    <source>
        <dbReference type="Proteomes" id="UP001501752"/>
    </source>
</evidence>
<dbReference type="SUPFAM" id="SSF53383">
    <property type="entry name" value="PLP-dependent transferases"/>
    <property type="match status" value="1"/>
</dbReference>
<reference evidence="7" key="1">
    <citation type="journal article" date="2019" name="Int. J. Syst. Evol. Microbiol.">
        <title>The Global Catalogue of Microorganisms (GCM) 10K type strain sequencing project: providing services to taxonomists for standard genome sequencing and annotation.</title>
        <authorList>
            <consortium name="The Broad Institute Genomics Platform"/>
            <consortium name="The Broad Institute Genome Sequencing Center for Infectious Disease"/>
            <person name="Wu L."/>
            <person name="Ma J."/>
        </authorList>
    </citation>
    <scope>NUCLEOTIDE SEQUENCE [LARGE SCALE GENOMIC DNA]</scope>
    <source>
        <strain evidence="7">JCM 13006</strain>
    </source>
</reference>
<comment type="similarity">
    <text evidence="4">Belongs to the DegT/DnrJ/EryC1 family. L-glutamine:2-deoxy-scyllo-inosose/scyllo-inosose aminotransferase subfamily.</text>
</comment>
<dbReference type="InterPro" id="IPR015422">
    <property type="entry name" value="PyrdxlP-dep_Trfase_small"/>
</dbReference>
<dbReference type="InterPro" id="IPR015421">
    <property type="entry name" value="PyrdxlP-dep_Trfase_major"/>
</dbReference>
<name>A0ABP9EHZ6_9ACTN</name>
<organism evidence="6 7">
    <name type="scientific">Kitasatospora terrestris</name>
    <dbReference type="NCBI Taxonomy" id="258051"/>
    <lineage>
        <taxon>Bacteria</taxon>
        <taxon>Bacillati</taxon>
        <taxon>Actinomycetota</taxon>
        <taxon>Actinomycetes</taxon>
        <taxon>Kitasatosporales</taxon>
        <taxon>Streptomycetaceae</taxon>
        <taxon>Kitasatospora</taxon>
    </lineage>
</organism>
<keyword evidence="3 5" id="KW-0663">Pyridoxal phosphate</keyword>
<keyword evidence="2 6" id="KW-0808">Transferase</keyword>
<dbReference type="GO" id="GO:0008483">
    <property type="term" value="F:transaminase activity"/>
    <property type="evidence" value="ECO:0007669"/>
    <property type="project" value="UniProtKB-KW"/>
</dbReference>
<evidence type="ECO:0000256" key="1">
    <source>
        <dbReference type="ARBA" id="ARBA00001933"/>
    </source>
</evidence>